<evidence type="ECO:0000313" key="2">
    <source>
        <dbReference type="Proteomes" id="UP000192408"/>
    </source>
</evidence>
<reference evidence="2" key="1">
    <citation type="submission" date="2017-04" db="EMBL/GenBank/DDBJ databases">
        <authorList>
            <person name="Varghese N."/>
            <person name="Submissions S."/>
        </authorList>
    </citation>
    <scope>NUCLEOTIDE SEQUENCE [LARGE SCALE GENOMIC DNA]</scope>
    <source>
        <strain evidence="2">DSM 23072</strain>
    </source>
</reference>
<name>A0A1W1V2J7_9PAST</name>
<sequence>MSNQYWQVIAYRSTLKPSIVGSSEDLKTVVDMAYNVIKRNDETLIGITIKRAATAKTGKGARL</sequence>
<accession>A0A1W1V2J7</accession>
<gene>
    <name evidence="1" type="ORF">SAMN05660772_00993</name>
</gene>
<dbReference type="AlphaFoldDB" id="A0A1W1V2J7"/>
<dbReference type="Proteomes" id="UP000192408">
    <property type="component" value="Unassembled WGS sequence"/>
</dbReference>
<proteinExistence type="predicted"/>
<evidence type="ECO:0000313" key="1">
    <source>
        <dbReference type="EMBL" id="SMB87520.1"/>
    </source>
</evidence>
<dbReference type="STRING" id="1122938.SAMN05660772_00993"/>
<organism evidence="1 2">
    <name type="scientific">Pasteurella testudinis DSM 23072</name>
    <dbReference type="NCBI Taxonomy" id="1122938"/>
    <lineage>
        <taxon>Bacteria</taxon>
        <taxon>Pseudomonadati</taxon>
        <taxon>Pseudomonadota</taxon>
        <taxon>Gammaproteobacteria</taxon>
        <taxon>Pasteurellales</taxon>
        <taxon>Pasteurellaceae</taxon>
        <taxon>Pasteurella</taxon>
    </lineage>
</organism>
<dbReference type="EMBL" id="FWWV01000035">
    <property type="protein sequence ID" value="SMB87520.1"/>
    <property type="molecule type" value="Genomic_DNA"/>
</dbReference>
<protein>
    <submittedName>
        <fullName evidence="1">Uncharacterized protein</fullName>
    </submittedName>
</protein>
<keyword evidence="2" id="KW-1185">Reference proteome</keyword>
<dbReference type="RefSeq" id="WP_084257545.1">
    <property type="nucleotide sequence ID" value="NZ_FWWV01000035.1"/>
</dbReference>